<dbReference type="AlphaFoldDB" id="A0A6V7WAI2"/>
<protein>
    <submittedName>
        <fullName evidence="2">Uncharacterized protein</fullName>
    </submittedName>
</protein>
<dbReference type="OrthoDB" id="642895at2759"/>
<reference evidence="2 3" key="1">
    <citation type="submission" date="2020-08" db="EMBL/GenBank/DDBJ databases">
        <authorList>
            <person name="Koutsovoulos G."/>
            <person name="Danchin GJ E."/>
        </authorList>
    </citation>
    <scope>NUCLEOTIDE SEQUENCE [LARGE SCALE GENOMIC DNA]</scope>
</reference>
<comment type="caution">
    <text evidence="2">The sequence shown here is derived from an EMBL/GenBank/DDBJ whole genome shotgun (WGS) entry which is preliminary data.</text>
</comment>
<proteinExistence type="predicted"/>
<gene>
    <name evidence="2" type="ORF">MENT_LOCUS36484</name>
</gene>
<feature type="region of interest" description="Disordered" evidence="1">
    <location>
        <begin position="99"/>
        <end position="120"/>
    </location>
</feature>
<accession>A0A6V7WAI2</accession>
<evidence type="ECO:0000313" key="3">
    <source>
        <dbReference type="Proteomes" id="UP000580250"/>
    </source>
</evidence>
<dbReference type="Proteomes" id="UP000580250">
    <property type="component" value="Unassembled WGS sequence"/>
</dbReference>
<dbReference type="EMBL" id="CAJEWN010000491">
    <property type="protein sequence ID" value="CAD2184144.1"/>
    <property type="molecule type" value="Genomic_DNA"/>
</dbReference>
<organism evidence="2 3">
    <name type="scientific">Meloidogyne enterolobii</name>
    <name type="common">Root-knot nematode worm</name>
    <name type="synonym">Meloidogyne mayaguensis</name>
    <dbReference type="NCBI Taxonomy" id="390850"/>
    <lineage>
        <taxon>Eukaryota</taxon>
        <taxon>Metazoa</taxon>
        <taxon>Ecdysozoa</taxon>
        <taxon>Nematoda</taxon>
        <taxon>Chromadorea</taxon>
        <taxon>Rhabditida</taxon>
        <taxon>Tylenchina</taxon>
        <taxon>Tylenchomorpha</taxon>
        <taxon>Tylenchoidea</taxon>
        <taxon>Meloidogynidae</taxon>
        <taxon>Meloidogyninae</taxon>
        <taxon>Meloidogyne</taxon>
    </lineage>
</organism>
<evidence type="ECO:0000256" key="1">
    <source>
        <dbReference type="SAM" id="MobiDB-lite"/>
    </source>
</evidence>
<name>A0A6V7WAI2_MELEN</name>
<sequence length="120" mass="13232">MVSGLRADQYAEQVVSDYERERELLRVQKQLSNTKGPQTPGRIKNVFGTTTTTISAQSTPTRTTPVRPPAARKLIPKMPIAAFRPRKRSLSESQISFIHPIHPSIAGPHTSSPKPEADCS</sequence>
<evidence type="ECO:0000313" key="2">
    <source>
        <dbReference type="EMBL" id="CAD2184144.1"/>
    </source>
</evidence>